<gene>
    <name evidence="1" type="ORF">BN1221_02001c</name>
</gene>
<reference evidence="2" key="1">
    <citation type="submission" date="2015-01" db="EMBL/GenBank/DDBJ databases">
        <authorList>
            <person name="Paterson Steve"/>
        </authorList>
    </citation>
    <scope>NUCLEOTIDE SEQUENCE [LARGE SCALE GENOMIC DNA]</scope>
    <source>
        <strain evidence="2">OBR1</strain>
    </source>
</reference>
<accession>A0A0G4JUH9</accession>
<sequence length="52" mass="6018">MKMKCHLTHVIKRKFSFHFHTGYRFELSLFRMSNSNPAPISSYATGATRGVQ</sequence>
<organism evidence="1 2">
    <name type="scientific">Brenneria goodwinii</name>
    <dbReference type="NCBI Taxonomy" id="1109412"/>
    <lineage>
        <taxon>Bacteria</taxon>
        <taxon>Pseudomonadati</taxon>
        <taxon>Pseudomonadota</taxon>
        <taxon>Gammaproteobacteria</taxon>
        <taxon>Enterobacterales</taxon>
        <taxon>Pectobacteriaceae</taxon>
        <taxon>Brenneria</taxon>
    </lineage>
</organism>
<dbReference type="EMBL" id="CGIG01000001">
    <property type="protein sequence ID" value="CPR16308.1"/>
    <property type="molecule type" value="Genomic_DNA"/>
</dbReference>
<protein>
    <submittedName>
        <fullName evidence="1">Uncharacterized protein</fullName>
    </submittedName>
</protein>
<keyword evidence="2" id="KW-1185">Reference proteome</keyword>
<name>A0A0G4JUH9_9GAMM</name>
<evidence type="ECO:0000313" key="1">
    <source>
        <dbReference type="EMBL" id="CPR16308.1"/>
    </source>
</evidence>
<dbReference type="Proteomes" id="UP000044377">
    <property type="component" value="Unassembled WGS sequence"/>
</dbReference>
<dbReference type="AlphaFoldDB" id="A0A0G4JUH9"/>
<dbReference type="STRING" id="1109412.BN1221_02001c"/>
<evidence type="ECO:0000313" key="2">
    <source>
        <dbReference type="Proteomes" id="UP000044377"/>
    </source>
</evidence>
<proteinExistence type="predicted"/>